<feature type="transmembrane region" description="Helical" evidence="1">
    <location>
        <begin position="67"/>
        <end position="85"/>
    </location>
</feature>
<name>A0ABQ6NUK4_9BACL</name>
<sequence>MILRINGALVPSGANPTGNGGIMDQLNKFADWFIGQETELLVKPATNTFSAWIQHIADVLNANSAEIATLAIVVCAVGMMVGPLIGAGSKWVGRLFVTFWAGVIWSAFT</sequence>
<evidence type="ECO:0000256" key="1">
    <source>
        <dbReference type="SAM" id="Phobius"/>
    </source>
</evidence>
<evidence type="ECO:0000313" key="2">
    <source>
        <dbReference type="EMBL" id="GMK47669.1"/>
    </source>
</evidence>
<dbReference type="Proteomes" id="UP001285921">
    <property type="component" value="Unassembled WGS sequence"/>
</dbReference>
<keyword evidence="1" id="KW-1133">Transmembrane helix</keyword>
<evidence type="ECO:0000313" key="3">
    <source>
        <dbReference type="Proteomes" id="UP001285921"/>
    </source>
</evidence>
<gene>
    <name evidence="2" type="ORF">PghCCS26_47990</name>
</gene>
<keyword evidence="3" id="KW-1185">Reference proteome</keyword>
<comment type="caution">
    <text evidence="2">The sequence shown here is derived from an EMBL/GenBank/DDBJ whole genome shotgun (WGS) entry which is preliminary data.</text>
</comment>
<dbReference type="RefSeq" id="WP_317981590.1">
    <property type="nucleotide sequence ID" value="NZ_BTCL01000021.1"/>
</dbReference>
<dbReference type="EMBL" id="BTCL01000021">
    <property type="protein sequence ID" value="GMK47669.1"/>
    <property type="molecule type" value="Genomic_DNA"/>
</dbReference>
<keyword evidence="1" id="KW-0812">Transmembrane</keyword>
<accession>A0ABQ6NUK4</accession>
<reference evidence="2 3" key="1">
    <citation type="submission" date="2023-05" db="EMBL/GenBank/DDBJ databases">
        <title>Draft genome of Paenibacillus sp. CCS26.</title>
        <authorList>
            <person name="Akita H."/>
            <person name="Shinto Y."/>
            <person name="Kimura Z."/>
        </authorList>
    </citation>
    <scope>NUCLEOTIDE SEQUENCE [LARGE SCALE GENOMIC DNA]</scope>
    <source>
        <strain evidence="2 3">CCS26</strain>
    </source>
</reference>
<keyword evidence="1" id="KW-0472">Membrane</keyword>
<protein>
    <submittedName>
        <fullName evidence="2">Uncharacterized protein</fullName>
    </submittedName>
</protein>
<proteinExistence type="predicted"/>
<organism evidence="2 3">
    <name type="scientific">Paenibacillus glycanilyticus</name>
    <dbReference type="NCBI Taxonomy" id="126569"/>
    <lineage>
        <taxon>Bacteria</taxon>
        <taxon>Bacillati</taxon>
        <taxon>Bacillota</taxon>
        <taxon>Bacilli</taxon>
        <taxon>Bacillales</taxon>
        <taxon>Paenibacillaceae</taxon>
        <taxon>Paenibacillus</taxon>
    </lineage>
</organism>
<feature type="transmembrane region" description="Helical" evidence="1">
    <location>
        <begin position="91"/>
        <end position="108"/>
    </location>
</feature>